<dbReference type="GO" id="GO:0005886">
    <property type="term" value="C:plasma membrane"/>
    <property type="evidence" value="ECO:0007669"/>
    <property type="project" value="TreeGrafter"/>
</dbReference>
<dbReference type="Gene3D" id="2.30.110.10">
    <property type="entry name" value="Electron Transport, Fmn-binding Protein, Chain A"/>
    <property type="match status" value="1"/>
</dbReference>
<evidence type="ECO:0000313" key="3">
    <source>
        <dbReference type="EMBL" id="SCG69424.1"/>
    </source>
</evidence>
<evidence type="ECO:0000313" key="4">
    <source>
        <dbReference type="Proteomes" id="UP000198221"/>
    </source>
</evidence>
<dbReference type="GO" id="GO:0016491">
    <property type="term" value="F:oxidoreductase activity"/>
    <property type="evidence" value="ECO:0007669"/>
    <property type="project" value="InterPro"/>
</dbReference>
<name>A0A1C5JFQ9_9ACTN</name>
<dbReference type="OrthoDB" id="8225825at2"/>
<dbReference type="RefSeq" id="WP_089014128.1">
    <property type="nucleotide sequence ID" value="NZ_LT607754.1"/>
</dbReference>
<dbReference type="GO" id="GO:0070967">
    <property type="term" value="F:coenzyme F420 binding"/>
    <property type="evidence" value="ECO:0007669"/>
    <property type="project" value="TreeGrafter"/>
</dbReference>
<sequence length="134" mass="15277">MRGFLRTAVWLYRRSGGKLGGKMFGAPVLLLTTTGRKSGRSWTVPLMYQTDGDRWVIIASNGGSARHPAWWLNLRSQPDASVQIGRQTYLVTAVETAGEDRERLWRQMADMYKGYDGYARKTTRQIPVVVLQRR</sequence>
<dbReference type="InterPro" id="IPR012349">
    <property type="entry name" value="Split_barrel_FMN-bd"/>
</dbReference>
<dbReference type="EMBL" id="LT607754">
    <property type="protein sequence ID" value="SCG69424.1"/>
    <property type="molecule type" value="Genomic_DNA"/>
</dbReference>
<comment type="similarity">
    <text evidence="1">Belongs to the F420H(2)-dependent quinone reductase family.</text>
</comment>
<dbReference type="PANTHER" id="PTHR39428:SF1">
    <property type="entry name" value="F420H(2)-DEPENDENT QUINONE REDUCTASE RV1261C"/>
    <property type="match status" value="1"/>
</dbReference>
<accession>A0A1C5JFQ9</accession>
<organism evidence="3 4">
    <name type="scientific">Micromonospora inositola</name>
    <dbReference type="NCBI Taxonomy" id="47865"/>
    <lineage>
        <taxon>Bacteria</taxon>
        <taxon>Bacillati</taxon>
        <taxon>Actinomycetota</taxon>
        <taxon>Actinomycetes</taxon>
        <taxon>Micromonosporales</taxon>
        <taxon>Micromonosporaceae</taxon>
        <taxon>Micromonospora</taxon>
    </lineage>
</organism>
<dbReference type="PANTHER" id="PTHR39428">
    <property type="entry name" value="F420H(2)-DEPENDENT QUINONE REDUCTASE RV1261C"/>
    <property type="match status" value="1"/>
</dbReference>
<proteinExistence type="inferred from homology"/>
<reference evidence="4" key="1">
    <citation type="submission" date="2016-06" db="EMBL/GenBank/DDBJ databases">
        <authorList>
            <person name="Varghese N."/>
            <person name="Submissions Spin"/>
        </authorList>
    </citation>
    <scope>NUCLEOTIDE SEQUENCE [LARGE SCALE GENOMIC DNA]</scope>
    <source>
        <strain evidence="4">DSM 43819</strain>
    </source>
</reference>
<dbReference type="AlphaFoldDB" id="A0A1C5JFQ9"/>
<dbReference type="NCBIfam" id="TIGR00026">
    <property type="entry name" value="hi_GC_TIGR00026"/>
    <property type="match status" value="1"/>
</dbReference>
<dbReference type="Pfam" id="PF04075">
    <property type="entry name" value="F420H2_quin_red"/>
    <property type="match status" value="1"/>
</dbReference>
<dbReference type="SUPFAM" id="SSF50475">
    <property type="entry name" value="FMN-binding split barrel"/>
    <property type="match status" value="1"/>
</dbReference>
<evidence type="ECO:0000256" key="1">
    <source>
        <dbReference type="ARBA" id="ARBA00008710"/>
    </source>
</evidence>
<evidence type="ECO:0000256" key="2">
    <source>
        <dbReference type="ARBA" id="ARBA00049106"/>
    </source>
</evidence>
<gene>
    <name evidence="3" type="ORF">GA0070613_4604</name>
</gene>
<protein>
    <submittedName>
        <fullName evidence="3">Deazaflavin-dependent oxidoreductase, nitroreductase family</fullName>
    </submittedName>
</protein>
<comment type="catalytic activity">
    <reaction evidence="2">
        <text>oxidized coenzyme F420-(gamma-L-Glu)(n) + a quinol + H(+) = reduced coenzyme F420-(gamma-L-Glu)(n) + a quinone</text>
        <dbReference type="Rhea" id="RHEA:39663"/>
        <dbReference type="Rhea" id="RHEA-COMP:12939"/>
        <dbReference type="Rhea" id="RHEA-COMP:14378"/>
        <dbReference type="ChEBI" id="CHEBI:15378"/>
        <dbReference type="ChEBI" id="CHEBI:24646"/>
        <dbReference type="ChEBI" id="CHEBI:132124"/>
        <dbReference type="ChEBI" id="CHEBI:133980"/>
        <dbReference type="ChEBI" id="CHEBI:139511"/>
    </reaction>
</comment>
<dbReference type="InterPro" id="IPR004378">
    <property type="entry name" value="F420H2_quin_Rdtase"/>
</dbReference>
<keyword evidence="4" id="KW-1185">Reference proteome</keyword>
<dbReference type="Proteomes" id="UP000198221">
    <property type="component" value="Chromosome I"/>
</dbReference>